<feature type="domain" description="CBF1-interacting co-repressor CIR N-terminal" evidence="2">
    <location>
        <begin position="13"/>
        <end position="49"/>
    </location>
</feature>
<dbReference type="Proteomes" id="UP000677228">
    <property type="component" value="Unassembled WGS sequence"/>
</dbReference>
<evidence type="ECO:0000259" key="2">
    <source>
        <dbReference type="SMART" id="SM01083"/>
    </source>
</evidence>
<dbReference type="GO" id="GO:0005634">
    <property type="term" value="C:nucleus"/>
    <property type="evidence" value="ECO:0007669"/>
    <property type="project" value="TreeGrafter"/>
</dbReference>
<dbReference type="Proteomes" id="UP000663829">
    <property type="component" value="Unassembled WGS sequence"/>
</dbReference>
<gene>
    <name evidence="3" type="ORF">GPM918_LOCUS23096</name>
    <name evidence="4" type="ORF">OVA965_LOCUS33185</name>
    <name evidence="5" type="ORF">SRO942_LOCUS23095</name>
    <name evidence="6" type="ORF">TMI583_LOCUS34065</name>
</gene>
<evidence type="ECO:0000313" key="6">
    <source>
        <dbReference type="EMBL" id="CAF4211229.1"/>
    </source>
</evidence>
<dbReference type="InterPro" id="IPR019339">
    <property type="entry name" value="CIR_N_dom"/>
</dbReference>
<evidence type="ECO:0000313" key="5">
    <source>
        <dbReference type="EMBL" id="CAF3953092.1"/>
    </source>
</evidence>
<evidence type="ECO:0000313" key="4">
    <source>
        <dbReference type="EMBL" id="CAF1405474.1"/>
    </source>
</evidence>
<dbReference type="AlphaFoldDB" id="A0A814VIE2"/>
<evidence type="ECO:0000256" key="1">
    <source>
        <dbReference type="SAM" id="MobiDB-lite"/>
    </source>
</evidence>
<protein>
    <recommendedName>
        <fullName evidence="2">CBF1-interacting co-repressor CIR N-terminal domain-containing protein</fullName>
    </recommendedName>
</protein>
<dbReference type="EMBL" id="CAJNOK010026588">
    <property type="protein sequence ID" value="CAF1405474.1"/>
    <property type="molecule type" value="Genomic_DNA"/>
</dbReference>
<feature type="region of interest" description="Disordered" evidence="1">
    <location>
        <begin position="74"/>
        <end position="113"/>
    </location>
</feature>
<accession>A0A814VIE2</accession>
<dbReference type="OrthoDB" id="6253837at2759"/>
<dbReference type="InterPro" id="IPR040014">
    <property type="entry name" value="CIR1"/>
</dbReference>
<dbReference type="Pfam" id="PF10197">
    <property type="entry name" value="Cir_N"/>
    <property type="match status" value="1"/>
</dbReference>
<dbReference type="SMART" id="SM01083">
    <property type="entry name" value="Cir_N"/>
    <property type="match status" value="1"/>
</dbReference>
<dbReference type="EMBL" id="CAJOBA010048326">
    <property type="protein sequence ID" value="CAF4211229.1"/>
    <property type="molecule type" value="Genomic_DNA"/>
</dbReference>
<evidence type="ECO:0000313" key="3">
    <source>
        <dbReference type="EMBL" id="CAF1188821.1"/>
    </source>
</evidence>
<feature type="region of interest" description="Disordered" evidence="1">
    <location>
        <begin position="26"/>
        <end position="58"/>
    </location>
</feature>
<comment type="caution">
    <text evidence="3">The sequence shown here is derived from an EMBL/GenBank/DDBJ whole genome shotgun (WGS) entry which is preliminary data.</text>
</comment>
<dbReference type="PANTHER" id="PTHR13151">
    <property type="entry name" value="CBF1 INTERACTING COREPRESSOR CIR"/>
    <property type="match status" value="1"/>
</dbReference>
<dbReference type="PANTHER" id="PTHR13151:SF2">
    <property type="entry name" value="COREPRESSOR INTERACTING WITH RBPJ 1"/>
    <property type="match status" value="1"/>
</dbReference>
<feature type="compositionally biased region" description="Low complexity" evidence="1">
    <location>
        <begin position="77"/>
        <end position="93"/>
    </location>
</feature>
<sequence>MGKGYENYMSKKWFHPTNIGNMKRIYMAEQKSDSEKKKQQDLREQYEREQELFNNKQMMGDEKARLGLSFMYNPPAGIAKDQAQQEQQAQGDDGNFGLNKEEPKFEWQRNAPRESWAKNDEKIRDQPFGIEVRNVRCIKCKKWGHINTDKICPLYGKSRLDTDSTTSLNPNEPPVGREIQSTNDLIKDLKNDGLLMKKCVMMKENQRSGDLESDGDDEEKKQEKFIQEKMELNFLESLPRKMKHRLLKRLKKLERQGLFTEIKQEH</sequence>
<feature type="compositionally biased region" description="Basic and acidic residues" evidence="1">
    <location>
        <begin position="30"/>
        <end position="51"/>
    </location>
</feature>
<dbReference type="Proteomes" id="UP000681722">
    <property type="component" value="Unassembled WGS sequence"/>
</dbReference>
<organism evidence="3 7">
    <name type="scientific">Didymodactylos carnosus</name>
    <dbReference type="NCBI Taxonomy" id="1234261"/>
    <lineage>
        <taxon>Eukaryota</taxon>
        <taxon>Metazoa</taxon>
        <taxon>Spiralia</taxon>
        <taxon>Gnathifera</taxon>
        <taxon>Rotifera</taxon>
        <taxon>Eurotatoria</taxon>
        <taxon>Bdelloidea</taxon>
        <taxon>Philodinida</taxon>
        <taxon>Philodinidae</taxon>
        <taxon>Didymodactylos</taxon>
    </lineage>
</organism>
<proteinExistence type="predicted"/>
<dbReference type="GO" id="GO:0003714">
    <property type="term" value="F:transcription corepressor activity"/>
    <property type="evidence" value="ECO:0007669"/>
    <property type="project" value="InterPro"/>
</dbReference>
<name>A0A814VIE2_9BILA</name>
<reference evidence="3" key="1">
    <citation type="submission" date="2021-02" db="EMBL/GenBank/DDBJ databases">
        <authorList>
            <person name="Nowell W R."/>
        </authorList>
    </citation>
    <scope>NUCLEOTIDE SEQUENCE</scope>
</reference>
<feature type="compositionally biased region" description="Basic and acidic residues" evidence="1">
    <location>
        <begin position="99"/>
        <end position="113"/>
    </location>
</feature>
<dbReference type="EMBL" id="CAJOBC010008122">
    <property type="protein sequence ID" value="CAF3953092.1"/>
    <property type="molecule type" value="Genomic_DNA"/>
</dbReference>
<dbReference type="EMBL" id="CAJNOQ010008121">
    <property type="protein sequence ID" value="CAF1188821.1"/>
    <property type="molecule type" value="Genomic_DNA"/>
</dbReference>
<keyword evidence="7" id="KW-1185">Reference proteome</keyword>
<dbReference type="Proteomes" id="UP000682733">
    <property type="component" value="Unassembled WGS sequence"/>
</dbReference>
<evidence type="ECO:0000313" key="7">
    <source>
        <dbReference type="Proteomes" id="UP000663829"/>
    </source>
</evidence>